<accession>A0AAD7NCD0</accession>
<reference evidence="1" key="1">
    <citation type="submission" date="2023-03" db="EMBL/GenBank/DDBJ databases">
        <title>Massive genome expansion in bonnet fungi (Mycena s.s.) driven by repeated elements and novel gene families across ecological guilds.</title>
        <authorList>
            <consortium name="Lawrence Berkeley National Laboratory"/>
            <person name="Harder C.B."/>
            <person name="Miyauchi S."/>
            <person name="Viragh M."/>
            <person name="Kuo A."/>
            <person name="Thoen E."/>
            <person name="Andreopoulos B."/>
            <person name="Lu D."/>
            <person name="Skrede I."/>
            <person name="Drula E."/>
            <person name="Henrissat B."/>
            <person name="Morin E."/>
            <person name="Kohler A."/>
            <person name="Barry K."/>
            <person name="LaButti K."/>
            <person name="Morin E."/>
            <person name="Salamov A."/>
            <person name="Lipzen A."/>
            <person name="Mereny Z."/>
            <person name="Hegedus B."/>
            <person name="Baldrian P."/>
            <person name="Stursova M."/>
            <person name="Weitz H."/>
            <person name="Taylor A."/>
            <person name="Grigoriev I.V."/>
            <person name="Nagy L.G."/>
            <person name="Martin F."/>
            <person name="Kauserud H."/>
        </authorList>
    </citation>
    <scope>NUCLEOTIDE SEQUENCE</scope>
    <source>
        <strain evidence="1">CBHHK182m</strain>
    </source>
</reference>
<sequence>MAYGETKGMQALIAYMATPEFKSRQWRYLSIHTTDIACQCRFQQPGITDGEAVERAWANQNPHYQQPMPMPTASRLTVTPFKAKL</sequence>
<keyword evidence="2" id="KW-1185">Reference proteome</keyword>
<evidence type="ECO:0000313" key="1">
    <source>
        <dbReference type="EMBL" id="KAJ7754815.1"/>
    </source>
</evidence>
<dbReference type="EMBL" id="JARKIB010000051">
    <property type="protein sequence ID" value="KAJ7754815.1"/>
    <property type="molecule type" value="Genomic_DNA"/>
</dbReference>
<comment type="caution">
    <text evidence="1">The sequence shown here is derived from an EMBL/GenBank/DDBJ whole genome shotgun (WGS) entry which is preliminary data.</text>
</comment>
<proteinExistence type="predicted"/>
<organism evidence="1 2">
    <name type="scientific">Mycena metata</name>
    <dbReference type="NCBI Taxonomy" id="1033252"/>
    <lineage>
        <taxon>Eukaryota</taxon>
        <taxon>Fungi</taxon>
        <taxon>Dikarya</taxon>
        <taxon>Basidiomycota</taxon>
        <taxon>Agaricomycotina</taxon>
        <taxon>Agaricomycetes</taxon>
        <taxon>Agaricomycetidae</taxon>
        <taxon>Agaricales</taxon>
        <taxon>Marasmiineae</taxon>
        <taxon>Mycenaceae</taxon>
        <taxon>Mycena</taxon>
    </lineage>
</organism>
<gene>
    <name evidence="1" type="ORF">B0H16DRAFT_1722517</name>
</gene>
<dbReference type="Proteomes" id="UP001215598">
    <property type="component" value="Unassembled WGS sequence"/>
</dbReference>
<dbReference type="AlphaFoldDB" id="A0AAD7NCD0"/>
<evidence type="ECO:0000313" key="2">
    <source>
        <dbReference type="Proteomes" id="UP001215598"/>
    </source>
</evidence>
<name>A0AAD7NCD0_9AGAR</name>
<protein>
    <submittedName>
        <fullName evidence="1">Uncharacterized protein</fullName>
    </submittedName>
</protein>